<gene>
    <name evidence="1" type="ORF">HanXRQr2_Chr17g0807691</name>
</gene>
<sequence length="51" mass="5718">MPCYCLLGVEPDMKYGAAANTALSRSSNCGRDQLQRWLEGVEEDDQLKNIK</sequence>
<dbReference type="Proteomes" id="UP000215914">
    <property type="component" value="Unassembled WGS sequence"/>
</dbReference>
<reference evidence="1" key="1">
    <citation type="journal article" date="2017" name="Nature">
        <title>The sunflower genome provides insights into oil metabolism, flowering and Asterid evolution.</title>
        <authorList>
            <person name="Badouin H."/>
            <person name="Gouzy J."/>
            <person name="Grassa C.J."/>
            <person name="Murat F."/>
            <person name="Staton S.E."/>
            <person name="Cottret L."/>
            <person name="Lelandais-Briere C."/>
            <person name="Owens G.L."/>
            <person name="Carrere S."/>
            <person name="Mayjonade B."/>
            <person name="Legrand L."/>
            <person name="Gill N."/>
            <person name="Kane N.C."/>
            <person name="Bowers J.E."/>
            <person name="Hubner S."/>
            <person name="Bellec A."/>
            <person name="Berard A."/>
            <person name="Berges H."/>
            <person name="Blanchet N."/>
            <person name="Boniface M.C."/>
            <person name="Brunel D."/>
            <person name="Catrice O."/>
            <person name="Chaidir N."/>
            <person name="Claudel C."/>
            <person name="Donnadieu C."/>
            <person name="Faraut T."/>
            <person name="Fievet G."/>
            <person name="Helmstetter N."/>
            <person name="King M."/>
            <person name="Knapp S.J."/>
            <person name="Lai Z."/>
            <person name="Le Paslier M.C."/>
            <person name="Lippi Y."/>
            <person name="Lorenzon L."/>
            <person name="Mandel J.R."/>
            <person name="Marage G."/>
            <person name="Marchand G."/>
            <person name="Marquand E."/>
            <person name="Bret-Mestries E."/>
            <person name="Morien E."/>
            <person name="Nambeesan S."/>
            <person name="Nguyen T."/>
            <person name="Pegot-Espagnet P."/>
            <person name="Pouilly N."/>
            <person name="Raftis F."/>
            <person name="Sallet E."/>
            <person name="Schiex T."/>
            <person name="Thomas J."/>
            <person name="Vandecasteele C."/>
            <person name="Vares D."/>
            <person name="Vear F."/>
            <person name="Vautrin S."/>
            <person name="Crespi M."/>
            <person name="Mangin B."/>
            <person name="Burke J.M."/>
            <person name="Salse J."/>
            <person name="Munos S."/>
            <person name="Vincourt P."/>
            <person name="Rieseberg L.H."/>
            <person name="Langlade N.B."/>
        </authorList>
    </citation>
    <scope>NUCLEOTIDE SEQUENCE</scope>
    <source>
        <tissue evidence="1">Leaves</tissue>
    </source>
</reference>
<keyword evidence="2" id="KW-1185">Reference proteome</keyword>
<accession>A0A9K3DIU3</accession>
<evidence type="ECO:0000313" key="2">
    <source>
        <dbReference type="Proteomes" id="UP000215914"/>
    </source>
</evidence>
<dbReference type="Gramene" id="mRNA:HanXRQr2_Chr17g0807691">
    <property type="protein sequence ID" value="mRNA:HanXRQr2_Chr17g0807691"/>
    <property type="gene ID" value="HanXRQr2_Chr17g0807691"/>
</dbReference>
<evidence type="ECO:0000313" key="1">
    <source>
        <dbReference type="EMBL" id="KAF5755855.1"/>
    </source>
</evidence>
<organism evidence="1 2">
    <name type="scientific">Helianthus annuus</name>
    <name type="common">Common sunflower</name>
    <dbReference type="NCBI Taxonomy" id="4232"/>
    <lineage>
        <taxon>Eukaryota</taxon>
        <taxon>Viridiplantae</taxon>
        <taxon>Streptophyta</taxon>
        <taxon>Embryophyta</taxon>
        <taxon>Tracheophyta</taxon>
        <taxon>Spermatophyta</taxon>
        <taxon>Magnoliopsida</taxon>
        <taxon>eudicotyledons</taxon>
        <taxon>Gunneridae</taxon>
        <taxon>Pentapetalae</taxon>
        <taxon>asterids</taxon>
        <taxon>campanulids</taxon>
        <taxon>Asterales</taxon>
        <taxon>Asteraceae</taxon>
        <taxon>Asteroideae</taxon>
        <taxon>Heliantheae alliance</taxon>
        <taxon>Heliantheae</taxon>
        <taxon>Helianthus</taxon>
    </lineage>
</organism>
<dbReference type="AlphaFoldDB" id="A0A9K3DIU3"/>
<comment type="caution">
    <text evidence="1">The sequence shown here is derived from an EMBL/GenBank/DDBJ whole genome shotgun (WGS) entry which is preliminary data.</text>
</comment>
<dbReference type="EMBL" id="MNCJ02000332">
    <property type="protein sequence ID" value="KAF5755855.1"/>
    <property type="molecule type" value="Genomic_DNA"/>
</dbReference>
<reference evidence="1" key="2">
    <citation type="submission" date="2020-06" db="EMBL/GenBank/DDBJ databases">
        <title>Helianthus annuus Genome sequencing and assembly Release 2.</title>
        <authorList>
            <person name="Gouzy J."/>
            <person name="Langlade N."/>
            <person name="Munos S."/>
        </authorList>
    </citation>
    <scope>NUCLEOTIDE SEQUENCE</scope>
    <source>
        <tissue evidence="1">Leaves</tissue>
    </source>
</reference>
<protein>
    <submittedName>
        <fullName evidence="1">Uncharacterized protein</fullName>
    </submittedName>
</protein>
<proteinExistence type="predicted"/>
<name>A0A9K3DIU3_HELAN</name>